<sequence>MEHFIWKANEANAVSRHIAEKMDGELISEEPMMEQWLIDYGRELGALKEEDISYICTYRIGKTN</sequence>
<keyword evidence="2" id="KW-1185">Reference proteome</keyword>
<dbReference type="EMBL" id="RAYQ01000002">
    <property type="protein sequence ID" value="RKI93760.1"/>
    <property type="molecule type" value="Genomic_DNA"/>
</dbReference>
<proteinExistence type="predicted"/>
<dbReference type="RefSeq" id="WP_120466805.1">
    <property type="nucleotide sequence ID" value="NZ_RAYQ01000002.1"/>
</dbReference>
<evidence type="ECO:0000313" key="1">
    <source>
        <dbReference type="EMBL" id="RKI93760.1"/>
    </source>
</evidence>
<accession>A0A3A9AQF1</accession>
<dbReference type="Proteomes" id="UP000280696">
    <property type="component" value="Unassembled WGS sequence"/>
</dbReference>
<comment type="caution">
    <text evidence="1">The sequence shown here is derived from an EMBL/GenBank/DDBJ whole genome shotgun (WGS) entry which is preliminary data.</text>
</comment>
<organism evidence="1 2">
    <name type="scientific">Parablautia intestinalis</name>
    <dbReference type="NCBI Taxonomy" id="2320100"/>
    <lineage>
        <taxon>Bacteria</taxon>
        <taxon>Bacillati</taxon>
        <taxon>Bacillota</taxon>
        <taxon>Clostridia</taxon>
        <taxon>Lachnospirales</taxon>
        <taxon>Lachnospiraceae</taxon>
        <taxon>Parablautia</taxon>
    </lineage>
</organism>
<gene>
    <name evidence="1" type="ORF">D7V94_03590</name>
</gene>
<reference evidence="1 2" key="1">
    <citation type="submission" date="2018-09" db="EMBL/GenBank/DDBJ databases">
        <title>Murine metabolic-syndrome-specific gut microbial biobank.</title>
        <authorList>
            <person name="Liu C."/>
        </authorList>
    </citation>
    <scope>NUCLEOTIDE SEQUENCE [LARGE SCALE GENOMIC DNA]</scope>
    <source>
        <strain evidence="1 2">0.1xD8-82</strain>
    </source>
</reference>
<protein>
    <submittedName>
        <fullName evidence="1">Uncharacterized protein</fullName>
    </submittedName>
</protein>
<evidence type="ECO:0000313" key="2">
    <source>
        <dbReference type="Proteomes" id="UP000280696"/>
    </source>
</evidence>
<name>A0A3A9AQF1_9FIRM</name>
<dbReference type="AlphaFoldDB" id="A0A3A9AQF1"/>